<protein>
    <submittedName>
        <fullName evidence="1">Uncharacterized protein</fullName>
    </submittedName>
</protein>
<reference evidence="2" key="1">
    <citation type="journal article" date="2016" name="Proc. Natl. Acad. Sci. U.S.A.">
        <title>Comparative genomics of biotechnologically important yeasts.</title>
        <authorList>
            <person name="Riley R."/>
            <person name="Haridas S."/>
            <person name="Wolfe K.H."/>
            <person name="Lopes M.R."/>
            <person name="Hittinger C.T."/>
            <person name="Goeker M."/>
            <person name="Salamov A.A."/>
            <person name="Wisecaver J.H."/>
            <person name="Long T.M."/>
            <person name="Calvey C.H."/>
            <person name="Aerts A.L."/>
            <person name="Barry K.W."/>
            <person name="Choi C."/>
            <person name="Clum A."/>
            <person name="Coughlan A.Y."/>
            <person name="Deshpande S."/>
            <person name="Douglass A.P."/>
            <person name="Hanson S.J."/>
            <person name="Klenk H.-P."/>
            <person name="LaButti K.M."/>
            <person name="Lapidus A."/>
            <person name="Lindquist E.A."/>
            <person name="Lipzen A.M."/>
            <person name="Meier-Kolthoff J.P."/>
            <person name="Ohm R.A."/>
            <person name="Otillar R.P."/>
            <person name="Pangilinan J.L."/>
            <person name="Peng Y."/>
            <person name="Rokas A."/>
            <person name="Rosa C.A."/>
            <person name="Scheuner C."/>
            <person name="Sibirny A.A."/>
            <person name="Slot J.C."/>
            <person name="Stielow J.B."/>
            <person name="Sun H."/>
            <person name="Kurtzman C.P."/>
            <person name="Blackwell M."/>
            <person name="Grigoriev I.V."/>
            <person name="Jeffries T.W."/>
        </authorList>
    </citation>
    <scope>NUCLEOTIDE SEQUENCE [LARGE SCALE GENOMIC DNA]</scope>
    <source>
        <strain evidence="2">NRRL Y-1626</strain>
    </source>
</reference>
<evidence type="ECO:0000313" key="2">
    <source>
        <dbReference type="Proteomes" id="UP000092321"/>
    </source>
</evidence>
<dbReference type="AlphaFoldDB" id="A0A1B7TGR7"/>
<dbReference type="EMBL" id="LXPE01000006">
    <property type="protein sequence ID" value="OBA27932.1"/>
    <property type="molecule type" value="Genomic_DNA"/>
</dbReference>
<accession>A0A1B7TGR7</accession>
<comment type="caution">
    <text evidence="1">The sequence shown here is derived from an EMBL/GenBank/DDBJ whole genome shotgun (WGS) entry which is preliminary data.</text>
</comment>
<name>A0A1B7TGR7_9ASCO</name>
<dbReference type="Proteomes" id="UP000092321">
    <property type="component" value="Unassembled WGS sequence"/>
</dbReference>
<evidence type="ECO:0000313" key="1">
    <source>
        <dbReference type="EMBL" id="OBA27932.1"/>
    </source>
</evidence>
<gene>
    <name evidence="1" type="ORF">HANVADRAFT_111019</name>
</gene>
<dbReference type="OrthoDB" id="5325112at2759"/>
<proteinExistence type="predicted"/>
<keyword evidence="2" id="KW-1185">Reference proteome</keyword>
<organism evidence="1 2">
    <name type="scientific">Hanseniaspora valbyensis NRRL Y-1626</name>
    <dbReference type="NCBI Taxonomy" id="766949"/>
    <lineage>
        <taxon>Eukaryota</taxon>
        <taxon>Fungi</taxon>
        <taxon>Dikarya</taxon>
        <taxon>Ascomycota</taxon>
        <taxon>Saccharomycotina</taxon>
        <taxon>Saccharomycetes</taxon>
        <taxon>Saccharomycodales</taxon>
        <taxon>Saccharomycodaceae</taxon>
        <taxon>Hanseniaspora</taxon>
    </lineage>
</organism>
<sequence>MRLKVVHEGANEENEIKTNVNTITYDELFNSSTASSIDVSILVNEYNDKIVDTLIIKDGEKDHTNKLSVIHLTNNGHIIINYINKNNESFNKVYTNIIDNTATFDKNVKVLYHSQKLNCIFVKLEDSIVLFNLINFKRYNKIIEREMDVNNKLHIIENNKYVILSYSVNKLIKLFVWDAATGKYLKLDVIDTKSLKKYIDSEKFMDISFVSSQHIDKLLILFETNIITYDIVAGKLITEKPTLNIKKLKQFHSDIVNFLDNDNINGGSLETLKQSRHNSKQVIKFVAIVHDAYCDIVVIDNYGNLYKYMYSDKNSNTLLMFDKLVLHDTEFNCISRIQQEQTEFKNSLKTLYVYSNDNKLLNICYNNYSIITLKVETYKLDRDFMVQFDKVNNKMNVSKLNYKSILDINNLTINPMNLVNLINKIYYCSDNKMKDQEYLNMIRSSYSKLILLQNKTSKDNETLLTFFNEKAIKYLLPLDVVLALNRGRSNKLFINYLIEIKRYLTNIVKNEATKYNKFFNNKIIINDFNFFIYNEDIDEGEVTIDHLLQIIDEKLFDNYLQKDIKLLELFITSEENKCNVDQRIILKSLIDLLKEKQDDVASILKLIIKYTIFIQKYEDGLEIVYNLNKYLNVEVPAEYINQLLTSYLIEAFPTIVSSNESESLTIFFDYLRRVSNYKSSTTLSSILLQDKNINFNEDLFNDLLAHLESLNKKMVVIFLEYYSINNNCNKVTANLISYYIHDYNNGNIGKLYDLLLNNIGKYDPFEVMIKLNNKDESKDTLATPRSLISCKLLLWKQLKEDGAILDYHYNESKSLGACFEYINSFKETDFDRFKENIQKLHELLSVKENGDQDNYNYWLLFLQEFNNEIEINQIPDFIKITDLQTILLKKLTSSLIIKSKFNKIFSAQEDIISIQEKYKFNKYINQFEEIL</sequence>